<dbReference type="EMBL" id="CP136890">
    <property type="protein sequence ID" value="WOK94105.1"/>
    <property type="molecule type" value="Genomic_DNA"/>
</dbReference>
<protein>
    <recommendedName>
        <fullName evidence="7">Glucan endo-1,3-beta-D-glucosidase</fullName>
    </recommendedName>
</protein>
<proteinExistence type="inferred from homology"/>
<evidence type="ECO:0000256" key="4">
    <source>
        <dbReference type="RuleBase" id="RU004335"/>
    </source>
</evidence>
<keyword evidence="3" id="KW-0326">Glycosidase</keyword>
<name>A0AAQ3Q2H9_9LILI</name>
<dbReference type="Pfam" id="PF00332">
    <property type="entry name" value="Glyco_hydro_17"/>
    <property type="match status" value="1"/>
</dbReference>
<dbReference type="GO" id="GO:0005975">
    <property type="term" value="P:carbohydrate metabolic process"/>
    <property type="evidence" value="ECO:0007669"/>
    <property type="project" value="InterPro"/>
</dbReference>
<dbReference type="GO" id="GO:0004553">
    <property type="term" value="F:hydrolase activity, hydrolyzing O-glycosyl compounds"/>
    <property type="evidence" value="ECO:0007669"/>
    <property type="project" value="InterPro"/>
</dbReference>
<dbReference type="Gene3D" id="3.20.20.80">
    <property type="entry name" value="Glycosidases"/>
    <property type="match status" value="1"/>
</dbReference>
<dbReference type="PANTHER" id="PTHR32227">
    <property type="entry name" value="GLUCAN ENDO-1,3-BETA-GLUCOSIDASE BG1-RELATED-RELATED"/>
    <property type="match status" value="1"/>
</dbReference>
<evidence type="ECO:0000256" key="3">
    <source>
        <dbReference type="ARBA" id="ARBA00023295"/>
    </source>
</evidence>
<reference evidence="5 6" key="1">
    <citation type="submission" date="2023-10" db="EMBL/GenBank/DDBJ databases">
        <title>Chromosome-scale genome assembly provides insights into flower coloration mechanisms of Canna indica.</title>
        <authorList>
            <person name="Li C."/>
        </authorList>
    </citation>
    <scope>NUCLEOTIDE SEQUENCE [LARGE SCALE GENOMIC DNA]</scope>
    <source>
        <tissue evidence="5">Flower</tissue>
    </source>
</reference>
<dbReference type="Proteomes" id="UP001327560">
    <property type="component" value="Chromosome 1"/>
</dbReference>
<evidence type="ECO:0008006" key="7">
    <source>
        <dbReference type="Google" id="ProtNLM"/>
    </source>
</evidence>
<sequence length="199" mass="21122">MLIVEAQGAGKPGINYGLLGDSLPPPDKVVELFKQRNIRRIRLFQPDGAVLNALHNSGIEVIVGTTNGELPKIAQDPAAAAGWVKNNIVPHASSVTFRCIAAGNEIFPSDLVQYVGSAMENLDKALADAGVRVPVSTAVAMNVIGPSPLPSKGVFSDDGLSEVPNILFGVVHFQVLFEMVPFGFFGFLVNLFPLSDQLS</sequence>
<gene>
    <name evidence="5" type="ORF">Cni_G02807</name>
</gene>
<evidence type="ECO:0000256" key="2">
    <source>
        <dbReference type="ARBA" id="ARBA00022801"/>
    </source>
</evidence>
<keyword evidence="6" id="KW-1185">Reference proteome</keyword>
<dbReference type="SUPFAM" id="SSF51445">
    <property type="entry name" value="(Trans)glycosidases"/>
    <property type="match status" value="1"/>
</dbReference>
<dbReference type="InterPro" id="IPR044965">
    <property type="entry name" value="Glyco_hydro_17_plant"/>
</dbReference>
<dbReference type="InterPro" id="IPR017853">
    <property type="entry name" value="GH"/>
</dbReference>
<evidence type="ECO:0000313" key="6">
    <source>
        <dbReference type="Proteomes" id="UP001327560"/>
    </source>
</evidence>
<organism evidence="5 6">
    <name type="scientific">Canna indica</name>
    <name type="common">Indian-shot</name>
    <dbReference type="NCBI Taxonomy" id="4628"/>
    <lineage>
        <taxon>Eukaryota</taxon>
        <taxon>Viridiplantae</taxon>
        <taxon>Streptophyta</taxon>
        <taxon>Embryophyta</taxon>
        <taxon>Tracheophyta</taxon>
        <taxon>Spermatophyta</taxon>
        <taxon>Magnoliopsida</taxon>
        <taxon>Liliopsida</taxon>
        <taxon>Zingiberales</taxon>
        <taxon>Cannaceae</taxon>
        <taxon>Canna</taxon>
    </lineage>
</organism>
<evidence type="ECO:0000256" key="1">
    <source>
        <dbReference type="ARBA" id="ARBA00008773"/>
    </source>
</evidence>
<accession>A0AAQ3Q2H9</accession>
<dbReference type="InterPro" id="IPR000490">
    <property type="entry name" value="Glyco_hydro_17"/>
</dbReference>
<dbReference type="AlphaFoldDB" id="A0AAQ3Q2H9"/>
<keyword evidence="2" id="KW-0378">Hydrolase</keyword>
<comment type="similarity">
    <text evidence="1 4">Belongs to the glycosyl hydrolase 17 family.</text>
</comment>
<evidence type="ECO:0000313" key="5">
    <source>
        <dbReference type="EMBL" id="WOK94105.1"/>
    </source>
</evidence>